<evidence type="ECO:0000259" key="1">
    <source>
        <dbReference type="PROSITE" id="PS51186"/>
    </source>
</evidence>
<dbReference type="AlphaFoldDB" id="A0A841HTB7"/>
<sequence length="174" mass="20362">MTLRSLDLLSPSDWKRFYSYFRDREIADWNGAKPIRVPLWLFKRMMLDEESSGERYGFGIYVEDRFIGSVELYDLYPYPPDPPVRATLGIMIGERSEWSRGYGREAVRAALGFAFERLEPPLERVRLTTFLHNRRAQRAFEAAGLRRVGLRERGDVTDVLMEATRSDWLNPPQP</sequence>
<organism evidence="2 3">
    <name type="scientific">Deinobacterium chartae</name>
    <dbReference type="NCBI Taxonomy" id="521158"/>
    <lineage>
        <taxon>Bacteria</taxon>
        <taxon>Thermotogati</taxon>
        <taxon>Deinococcota</taxon>
        <taxon>Deinococci</taxon>
        <taxon>Deinococcales</taxon>
        <taxon>Deinococcaceae</taxon>
        <taxon>Deinobacterium</taxon>
    </lineage>
</organism>
<name>A0A841HTB7_9DEIO</name>
<dbReference type="PANTHER" id="PTHR43415:SF3">
    <property type="entry name" value="GNAT-FAMILY ACETYLTRANSFERASE"/>
    <property type="match status" value="1"/>
</dbReference>
<dbReference type="PROSITE" id="PS51186">
    <property type="entry name" value="GNAT"/>
    <property type="match status" value="1"/>
</dbReference>
<accession>A0A841HTB7</accession>
<evidence type="ECO:0000313" key="2">
    <source>
        <dbReference type="EMBL" id="MBB6096597.1"/>
    </source>
</evidence>
<dbReference type="Pfam" id="PF13302">
    <property type="entry name" value="Acetyltransf_3"/>
    <property type="match status" value="1"/>
</dbReference>
<comment type="caution">
    <text evidence="2">The sequence shown here is derived from an EMBL/GenBank/DDBJ whole genome shotgun (WGS) entry which is preliminary data.</text>
</comment>
<dbReference type="Gene3D" id="3.40.630.30">
    <property type="match status" value="1"/>
</dbReference>
<keyword evidence="2" id="KW-0808">Transferase</keyword>
<dbReference type="InterPro" id="IPR000182">
    <property type="entry name" value="GNAT_dom"/>
</dbReference>
<keyword evidence="3" id="KW-1185">Reference proteome</keyword>
<dbReference type="Proteomes" id="UP000569951">
    <property type="component" value="Unassembled WGS sequence"/>
</dbReference>
<protein>
    <submittedName>
        <fullName evidence="2">RimJ/RimL family protein N-acetyltransferase</fullName>
    </submittedName>
</protein>
<gene>
    <name evidence="2" type="ORF">HNR42_000009</name>
</gene>
<dbReference type="RefSeq" id="WP_343058108.1">
    <property type="nucleotide sequence ID" value="NZ_JACHHG010000001.1"/>
</dbReference>
<dbReference type="InterPro" id="IPR016181">
    <property type="entry name" value="Acyl_CoA_acyltransferase"/>
</dbReference>
<dbReference type="SUPFAM" id="SSF55729">
    <property type="entry name" value="Acyl-CoA N-acyltransferases (Nat)"/>
    <property type="match status" value="1"/>
</dbReference>
<feature type="domain" description="N-acetyltransferase" evidence="1">
    <location>
        <begin position="1"/>
        <end position="166"/>
    </location>
</feature>
<evidence type="ECO:0000313" key="3">
    <source>
        <dbReference type="Proteomes" id="UP000569951"/>
    </source>
</evidence>
<reference evidence="2 3" key="1">
    <citation type="submission" date="2020-08" db="EMBL/GenBank/DDBJ databases">
        <title>Genomic Encyclopedia of Type Strains, Phase IV (KMG-IV): sequencing the most valuable type-strain genomes for metagenomic binning, comparative biology and taxonomic classification.</title>
        <authorList>
            <person name="Goeker M."/>
        </authorList>
    </citation>
    <scope>NUCLEOTIDE SEQUENCE [LARGE SCALE GENOMIC DNA]</scope>
    <source>
        <strain evidence="2 3">DSM 21458</strain>
    </source>
</reference>
<dbReference type="EMBL" id="JACHHG010000001">
    <property type="protein sequence ID" value="MBB6096597.1"/>
    <property type="molecule type" value="Genomic_DNA"/>
</dbReference>
<dbReference type="GO" id="GO:0016747">
    <property type="term" value="F:acyltransferase activity, transferring groups other than amino-acyl groups"/>
    <property type="evidence" value="ECO:0007669"/>
    <property type="project" value="InterPro"/>
</dbReference>
<dbReference type="PANTHER" id="PTHR43415">
    <property type="entry name" value="SPERMIDINE N(1)-ACETYLTRANSFERASE"/>
    <property type="match status" value="1"/>
</dbReference>
<proteinExistence type="predicted"/>